<dbReference type="AlphaFoldDB" id="A0A292Z9Z6"/>
<evidence type="ECO:0000313" key="1">
    <source>
        <dbReference type="EMBL" id="GAY20307.1"/>
    </source>
</evidence>
<reference evidence="1 2" key="1">
    <citation type="journal article" date="2013" name="Biodegradation">
        <title>Occurrence of 4-tert-butylphenol (4-t-BP) biodegradation in an aquatic sample caused by the presence of Spirodela polyrrhiza and isolation of a 4-t-BP-utilizing bacterium.</title>
        <authorList>
            <person name="Ogata Y."/>
            <person name="Toyama T."/>
            <person name="Yu N."/>
            <person name="Wang X."/>
            <person name="Sei K."/>
            <person name="Ike M."/>
        </authorList>
    </citation>
    <scope>NUCLEOTIDE SEQUENCE [LARGE SCALE GENOMIC DNA]</scope>
    <source>
        <strain evidence="1 2">OMI</strain>
    </source>
</reference>
<name>A0A292Z9Z6_SPHSA</name>
<organism evidence="1 2">
    <name type="scientific">Sphingobium fuliginis (strain ATCC 27551)</name>
    <dbReference type="NCBI Taxonomy" id="336203"/>
    <lineage>
        <taxon>Bacteria</taxon>
        <taxon>Pseudomonadati</taxon>
        <taxon>Pseudomonadota</taxon>
        <taxon>Alphaproteobacteria</taxon>
        <taxon>Sphingomonadales</taxon>
        <taxon>Sphingomonadaceae</taxon>
        <taxon>Sphingobium</taxon>
    </lineage>
</organism>
<sequence length="71" mass="7855">MFRPAGAQPRKDEGEHGWPGCSYQHGGGVLYNHAVMRGQCLWRAIPSPLREGVRGWRFGSVLSHPGTAVRQ</sequence>
<dbReference type="EMBL" id="BEWI01000030">
    <property type="protein sequence ID" value="GAY20307.1"/>
    <property type="molecule type" value="Genomic_DNA"/>
</dbReference>
<dbReference type="Proteomes" id="UP000221538">
    <property type="component" value="Unassembled WGS sequence"/>
</dbReference>
<reference evidence="1 2" key="2">
    <citation type="journal article" date="2013" name="Environ. Sci. Technol.">
        <title>The 4-tert-butylphenol-utilizing bacterium Sphingobium fuliginis OMI can degrade bisphenols via phenolic ring hydroxylation and meta-cleavage pathway.</title>
        <authorList>
            <person name="Ogata Y."/>
            <person name="Goda S."/>
            <person name="Toyama T."/>
            <person name="Sei K."/>
            <person name="Ike M."/>
        </authorList>
    </citation>
    <scope>NUCLEOTIDE SEQUENCE [LARGE SCALE GENOMIC DNA]</scope>
    <source>
        <strain evidence="1 2">OMI</strain>
    </source>
</reference>
<accession>A0A292Z9Z6</accession>
<gene>
    <name evidence="1" type="ORF">SFOMI_0830</name>
</gene>
<proteinExistence type="predicted"/>
<evidence type="ECO:0000313" key="2">
    <source>
        <dbReference type="Proteomes" id="UP000221538"/>
    </source>
</evidence>
<comment type="caution">
    <text evidence="1">The sequence shown here is derived from an EMBL/GenBank/DDBJ whole genome shotgun (WGS) entry which is preliminary data.</text>
</comment>
<protein>
    <submittedName>
        <fullName evidence="1">Uncharacterized protein</fullName>
    </submittedName>
</protein>